<proteinExistence type="predicted"/>
<sequence length="55" mass="6438">LVSSQPKIIALLPHFRLTGFLASKRRKRVPKRILQIKLYPKLLEVISSFILILFH</sequence>
<name>A0A183BCR3_9TREM</name>
<dbReference type="AlphaFoldDB" id="A0A183BCR3"/>
<organism evidence="1">
    <name type="scientific">Echinostoma caproni</name>
    <dbReference type="NCBI Taxonomy" id="27848"/>
    <lineage>
        <taxon>Eukaryota</taxon>
        <taxon>Metazoa</taxon>
        <taxon>Spiralia</taxon>
        <taxon>Lophotrochozoa</taxon>
        <taxon>Platyhelminthes</taxon>
        <taxon>Trematoda</taxon>
        <taxon>Digenea</taxon>
        <taxon>Plagiorchiida</taxon>
        <taxon>Echinostomata</taxon>
        <taxon>Echinostomatoidea</taxon>
        <taxon>Echinostomatidae</taxon>
        <taxon>Echinostoma</taxon>
    </lineage>
</organism>
<accession>A0A183BCR3</accession>
<evidence type="ECO:0000313" key="1">
    <source>
        <dbReference type="WBParaSite" id="ECPE_0001704201-mRNA-1"/>
    </source>
</evidence>
<reference evidence="1" key="1">
    <citation type="submission" date="2016-06" db="UniProtKB">
        <authorList>
            <consortium name="WormBaseParasite"/>
        </authorList>
    </citation>
    <scope>IDENTIFICATION</scope>
</reference>
<protein>
    <submittedName>
        <fullName evidence="1">Ovule protein</fullName>
    </submittedName>
</protein>
<dbReference type="WBParaSite" id="ECPE_0001704201-mRNA-1">
    <property type="protein sequence ID" value="ECPE_0001704201-mRNA-1"/>
    <property type="gene ID" value="ECPE_0001704201"/>
</dbReference>